<evidence type="ECO:0000256" key="3">
    <source>
        <dbReference type="ARBA" id="ARBA00022679"/>
    </source>
</evidence>
<evidence type="ECO:0000313" key="8">
    <source>
        <dbReference type="EMBL" id="GAG08769.1"/>
    </source>
</evidence>
<dbReference type="EMBL" id="BARS01028461">
    <property type="protein sequence ID" value="GAG08769.1"/>
    <property type="molecule type" value="Genomic_DNA"/>
</dbReference>
<proteinExistence type="predicted"/>
<evidence type="ECO:0000256" key="2">
    <source>
        <dbReference type="ARBA" id="ARBA00012438"/>
    </source>
</evidence>
<comment type="caution">
    <text evidence="8">The sequence shown here is derived from an EMBL/GenBank/DDBJ whole genome shotgun (WGS) entry which is preliminary data.</text>
</comment>
<dbReference type="CDD" id="cd06225">
    <property type="entry name" value="HAMP"/>
    <property type="match status" value="1"/>
</dbReference>
<dbReference type="PANTHER" id="PTHR43711">
    <property type="entry name" value="TWO-COMPONENT HISTIDINE KINASE"/>
    <property type="match status" value="1"/>
</dbReference>
<feature type="transmembrane region" description="Helical" evidence="6">
    <location>
        <begin position="134"/>
        <end position="154"/>
    </location>
</feature>
<evidence type="ECO:0000256" key="6">
    <source>
        <dbReference type="SAM" id="Phobius"/>
    </source>
</evidence>
<feature type="domain" description="HAMP" evidence="7">
    <location>
        <begin position="156"/>
        <end position="208"/>
    </location>
</feature>
<feature type="non-terminal residue" evidence="8">
    <location>
        <position position="1"/>
    </location>
</feature>
<keyword evidence="6" id="KW-1133">Transmembrane helix</keyword>
<accession>X0USE4</accession>
<gene>
    <name evidence="8" type="ORF">S01H1_44611</name>
</gene>
<dbReference type="SMART" id="SM00304">
    <property type="entry name" value="HAMP"/>
    <property type="match status" value="1"/>
</dbReference>
<dbReference type="SUPFAM" id="SSF158472">
    <property type="entry name" value="HAMP domain-like"/>
    <property type="match status" value="1"/>
</dbReference>
<evidence type="ECO:0000256" key="4">
    <source>
        <dbReference type="ARBA" id="ARBA00022777"/>
    </source>
</evidence>
<name>X0USE4_9ZZZZ</name>
<organism evidence="8">
    <name type="scientific">marine sediment metagenome</name>
    <dbReference type="NCBI Taxonomy" id="412755"/>
    <lineage>
        <taxon>unclassified sequences</taxon>
        <taxon>metagenomes</taxon>
        <taxon>ecological metagenomes</taxon>
    </lineage>
</organism>
<dbReference type="AlphaFoldDB" id="X0USE4"/>
<dbReference type="PANTHER" id="PTHR43711:SF1">
    <property type="entry name" value="HISTIDINE KINASE 1"/>
    <property type="match status" value="1"/>
</dbReference>
<dbReference type="SUPFAM" id="SSF47384">
    <property type="entry name" value="Homodimeric domain of signal transducing histidine kinase"/>
    <property type="match status" value="1"/>
</dbReference>
<dbReference type="EC" id="2.7.13.3" evidence="2"/>
<dbReference type="Pfam" id="PF00512">
    <property type="entry name" value="HisKA"/>
    <property type="match status" value="1"/>
</dbReference>
<keyword evidence="6" id="KW-0472">Membrane</keyword>
<dbReference type="InterPro" id="IPR003661">
    <property type="entry name" value="HisK_dim/P_dom"/>
</dbReference>
<keyword evidence="3" id="KW-0808">Transferase</keyword>
<dbReference type="Gene3D" id="1.10.287.130">
    <property type="match status" value="1"/>
</dbReference>
<dbReference type="InterPro" id="IPR050736">
    <property type="entry name" value="Sensor_HK_Regulatory"/>
</dbReference>
<keyword evidence="5" id="KW-0902">Two-component regulatory system</keyword>
<reference evidence="8" key="1">
    <citation type="journal article" date="2014" name="Front. Microbiol.">
        <title>High frequency of phylogenetically diverse reductive dehalogenase-homologous genes in deep subseafloor sedimentary metagenomes.</title>
        <authorList>
            <person name="Kawai M."/>
            <person name="Futagami T."/>
            <person name="Toyoda A."/>
            <person name="Takaki Y."/>
            <person name="Nishi S."/>
            <person name="Hori S."/>
            <person name="Arai W."/>
            <person name="Tsubouchi T."/>
            <person name="Morono Y."/>
            <person name="Uchiyama I."/>
            <person name="Ito T."/>
            <person name="Fujiyama A."/>
            <person name="Inagaki F."/>
            <person name="Takami H."/>
        </authorList>
    </citation>
    <scope>NUCLEOTIDE SEQUENCE</scope>
    <source>
        <strain evidence="8">Expedition CK06-06</strain>
    </source>
</reference>
<evidence type="ECO:0000256" key="5">
    <source>
        <dbReference type="ARBA" id="ARBA00023012"/>
    </source>
</evidence>
<comment type="catalytic activity">
    <reaction evidence="1">
        <text>ATP + protein L-histidine = ADP + protein N-phospho-L-histidine.</text>
        <dbReference type="EC" id="2.7.13.3"/>
    </reaction>
</comment>
<keyword evidence="4" id="KW-0418">Kinase</keyword>
<dbReference type="GO" id="GO:0000155">
    <property type="term" value="F:phosphorelay sensor kinase activity"/>
    <property type="evidence" value="ECO:0007669"/>
    <property type="project" value="InterPro"/>
</dbReference>
<keyword evidence="6" id="KW-0812">Transmembrane</keyword>
<dbReference type="InterPro" id="IPR036097">
    <property type="entry name" value="HisK_dim/P_sf"/>
</dbReference>
<sequence>KNYGSIYWDFVTAKGEKFESDGERVPLQTLMRRMHFTEAELAKLRESQDHSDVLVTLEDRAMAAVKGLYSDAEGRYRVRGERDMALARELLHGTAYHRAKAEIMAPIQEFIDMVETRTAGEIDTLRARSDALALGARVLVGLALALLLLGAVLLQRRVVRPTIELATAARLTETGDYANRVPVRTRDEMGQLARSFNQMSSAIERDIEARDRTASELATAHEAADSANQAKSAFLANMSHELRTPMNAIIGYSEMLIEDAEDDG</sequence>
<dbReference type="InterPro" id="IPR003660">
    <property type="entry name" value="HAMP_dom"/>
</dbReference>
<dbReference type="Gene3D" id="6.10.340.10">
    <property type="match status" value="1"/>
</dbReference>
<protein>
    <recommendedName>
        <fullName evidence="2">histidine kinase</fullName>
        <ecNumber evidence="2">2.7.13.3</ecNumber>
    </recommendedName>
</protein>
<dbReference type="CDD" id="cd00082">
    <property type="entry name" value="HisKA"/>
    <property type="match status" value="1"/>
</dbReference>
<dbReference type="GO" id="GO:0016020">
    <property type="term" value="C:membrane"/>
    <property type="evidence" value="ECO:0007669"/>
    <property type="project" value="InterPro"/>
</dbReference>
<evidence type="ECO:0000256" key="1">
    <source>
        <dbReference type="ARBA" id="ARBA00000085"/>
    </source>
</evidence>
<feature type="non-terminal residue" evidence="8">
    <location>
        <position position="264"/>
    </location>
</feature>
<dbReference type="PROSITE" id="PS50885">
    <property type="entry name" value="HAMP"/>
    <property type="match status" value="1"/>
</dbReference>
<dbReference type="Pfam" id="PF00672">
    <property type="entry name" value="HAMP"/>
    <property type="match status" value="1"/>
</dbReference>
<evidence type="ECO:0000259" key="7">
    <source>
        <dbReference type="PROSITE" id="PS50885"/>
    </source>
</evidence>